<feature type="non-terminal residue" evidence="1">
    <location>
        <position position="235"/>
    </location>
</feature>
<reference evidence="1 2" key="1">
    <citation type="journal article" date="2016" name="Nat. Commun.">
        <title>Ectomycorrhizal ecology is imprinted in the genome of the dominant symbiotic fungus Cenococcum geophilum.</title>
        <authorList>
            <consortium name="DOE Joint Genome Institute"/>
            <person name="Peter M."/>
            <person name="Kohler A."/>
            <person name="Ohm R.A."/>
            <person name="Kuo A."/>
            <person name="Krutzmann J."/>
            <person name="Morin E."/>
            <person name="Arend M."/>
            <person name="Barry K.W."/>
            <person name="Binder M."/>
            <person name="Choi C."/>
            <person name="Clum A."/>
            <person name="Copeland A."/>
            <person name="Grisel N."/>
            <person name="Haridas S."/>
            <person name="Kipfer T."/>
            <person name="LaButti K."/>
            <person name="Lindquist E."/>
            <person name="Lipzen A."/>
            <person name="Maire R."/>
            <person name="Meier B."/>
            <person name="Mihaltcheva S."/>
            <person name="Molinier V."/>
            <person name="Murat C."/>
            <person name="Poggeler S."/>
            <person name="Quandt C.A."/>
            <person name="Sperisen C."/>
            <person name="Tritt A."/>
            <person name="Tisserant E."/>
            <person name="Crous P.W."/>
            <person name="Henrissat B."/>
            <person name="Nehls U."/>
            <person name="Egli S."/>
            <person name="Spatafora J.W."/>
            <person name="Grigoriev I.V."/>
            <person name="Martin F.M."/>
        </authorList>
    </citation>
    <scope>NUCLEOTIDE SEQUENCE [LARGE SCALE GENOMIC DNA]</scope>
    <source>
        <strain evidence="1 2">1.58</strain>
    </source>
</reference>
<name>A0ACC8EP65_9PEZI</name>
<protein>
    <submittedName>
        <fullName evidence="1">Uncharacterized protein</fullName>
    </submittedName>
</protein>
<gene>
    <name evidence="1" type="ORF">K441DRAFT_509473</name>
</gene>
<sequence>LAIAALAYFVPALFTSIAVCVRHGFHGQLGWFFLAALSVFRIVGSSCQLATDQHPQMALSAIAAITNSIGLVPLVLSWMGMMSRVNEGMPSTRRVNSRVFYAIHIVSYLALSLGIVGGINQTHVNNSHDTSSGTHYRSGCIVLILIAFILLCIITVISATRLRAASGGDGLLVYAGLASIPFFLVRIVYGFLTAFAPQSKAFSWRNPSVLAMAFMQFLMEVIICTLYLATGVVVP</sequence>
<dbReference type="Proteomes" id="UP000250078">
    <property type="component" value="Unassembled WGS sequence"/>
</dbReference>
<evidence type="ECO:0000313" key="1">
    <source>
        <dbReference type="EMBL" id="OCK88132.1"/>
    </source>
</evidence>
<proteinExistence type="predicted"/>
<feature type="non-terminal residue" evidence="1">
    <location>
        <position position="1"/>
    </location>
</feature>
<organism evidence="1 2">
    <name type="scientific">Cenococcum geophilum 1.58</name>
    <dbReference type="NCBI Taxonomy" id="794803"/>
    <lineage>
        <taxon>Eukaryota</taxon>
        <taxon>Fungi</taxon>
        <taxon>Dikarya</taxon>
        <taxon>Ascomycota</taxon>
        <taxon>Pezizomycotina</taxon>
        <taxon>Dothideomycetes</taxon>
        <taxon>Pleosporomycetidae</taxon>
        <taxon>Gloniales</taxon>
        <taxon>Gloniaceae</taxon>
        <taxon>Cenococcum</taxon>
    </lineage>
</organism>
<evidence type="ECO:0000313" key="2">
    <source>
        <dbReference type="Proteomes" id="UP000250078"/>
    </source>
</evidence>
<keyword evidence="2" id="KW-1185">Reference proteome</keyword>
<dbReference type="EMBL" id="KV748248">
    <property type="protein sequence ID" value="OCK88132.1"/>
    <property type="molecule type" value="Genomic_DNA"/>
</dbReference>
<accession>A0ACC8EP65</accession>